<name>A0A4C1URA5_EUMVA</name>
<evidence type="ECO:0008006" key="3">
    <source>
        <dbReference type="Google" id="ProtNLM"/>
    </source>
</evidence>
<dbReference type="EMBL" id="BGZK01000214">
    <property type="protein sequence ID" value="GBP28991.1"/>
    <property type="molecule type" value="Genomic_DNA"/>
</dbReference>
<gene>
    <name evidence="1" type="ORF">EVAR_83891_1</name>
</gene>
<organism evidence="1 2">
    <name type="scientific">Eumeta variegata</name>
    <name type="common">Bagworm moth</name>
    <name type="synonym">Eumeta japonica</name>
    <dbReference type="NCBI Taxonomy" id="151549"/>
    <lineage>
        <taxon>Eukaryota</taxon>
        <taxon>Metazoa</taxon>
        <taxon>Ecdysozoa</taxon>
        <taxon>Arthropoda</taxon>
        <taxon>Hexapoda</taxon>
        <taxon>Insecta</taxon>
        <taxon>Pterygota</taxon>
        <taxon>Neoptera</taxon>
        <taxon>Endopterygota</taxon>
        <taxon>Lepidoptera</taxon>
        <taxon>Glossata</taxon>
        <taxon>Ditrysia</taxon>
        <taxon>Tineoidea</taxon>
        <taxon>Psychidae</taxon>
        <taxon>Oiketicinae</taxon>
        <taxon>Eumeta</taxon>
    </lineage>
</organism>
<evidence type="ECO:0000313" key="1">
    <source>
        <dbReference type="EMBL" id="GBP28991.1"/>
    </source>
</evidence>
<evidence type="ECO:0000313" key="2">
    <source>
        <dbReference type="Proteomes" id="UP000299102"/>
    </source>
</evidence>
<proteinExistence type="predicted"/>
<dbReference type="AlphaFoldDB" id="A0A4C1URA5"/>
<sequence length="132" mass="14727">MDDILKALKHMEDGKAAGYDKSFVRDAEGQWRYSGKPAIPALINPGKAVGYLMSGVNQSLYPTIKRKVHSRGVRQGCVSPPWLFNLFMDSRLYDLKEYECGLRMDELFVKCPLYSDDQVTCAVGMQAAGDGK</sequence>
<keyword evidence="2" id="KW-1185">Reference proteome</keyword>
<comment type="caution">
    <text evidence="1">The sequence shown here is derived from an EMBL/GenBank/DDBJ whole genome shotgun (WGS) entry which is preliminary data.</text>
</comment>
<accession>A0A4C1URA5</accession>
<reference evidence="1 2" key="1">
    <citation type="journal article" date="2019" name="Commun. Biol.">
        <title>The bagworm genome reveals a unique fibroin gene that provides high tensile strength.</title>
        <authorList>
            <person name="Kono N."/>
            <person name="Nakamura H."/>
            <person name="Ohtoshi R."/>
            <person name="Tomita M."/>
            <person name="Numata K."/>
            <person name="Arakawa K."/>
        </authorList>
    </citation>
    <scope>NUCLEOTIDE SEQUENCE [LARGE SCALE GENOMIC DNA]</scope>
</reference>
<protein>
    <recommendedName>
        <fullName evidence="3">Reverse transcriptase domain-containing protein</fullName>
    </recommendedName>
</protein>
<dbReference type="OrthoDB" id="8775810at2759"/>
<dbReference type="Proteomes" id="UP000299102">
    <property type="component" value="Unassembled WGS sequence"/>
</dbReference>